<gene>
    <name evidence="1" type="ORF">ACFP7A_13670</name>
</gene>
<accession>A0ABW1WHF8</accession>
<dbReference type="GO" id="GO:0005524">
    <property type="term" value="F:ATP binding"/>
    <property type="evidence" value="ECO:0007669"/>
    <property type="project" value="UniProtKB-KW"/>
</dbReference>
<keyword evidence="1" id="KW-0067">ATP-binding</keyword>
<organism evidence="1 2">
    <name type="scientific">Sporolactobacillus kofuensis</name>
    <dbReference type="NCBI Taxonomy" id="269672"/>
    <lineage>
        <taxon>Bacteria</taxon>
        <taxon>Bacillati</taxon>
        <taxon>Bacillota</taxon>
        <taxon>Bacilli</taxon>
        <taxon>Bacillales</taxon>
        <taxon>Sporolactobacillaceae</taxon>
        <taxon>Sporolactobacillus</taxon>
    </lineage>
</organism>
<reference evidence="2" key="1">
    <citation type="journal article" date="2019" name="Int. J. Syst. Evol. Microbiol.">
        <title>The Global Catalogue of Microorganisms (GCM) 10K type strain sequencing project: providing services to taxonomists for standard genome sequencing and annotation.</title>
        <authorList>
            <consortium name="The Broad Institute Genomics Platform"/>
            <consortium name="The Broad Institute Genome Sequencing Center for Infectious Disease"/>
            <person name="Wu L."/>
            <person name="Ma J."/>
        </authorList>
    </citation>
    <scope>NUCLEOTIDE SEQUENCE [LARGE SCALE GENOMIC DNA]</scope>
    <source>
        <strain evidence="2">CCUG 42001</strain>
    </source>
</reference>
<sequence>HRVEVIHLNEDSYRIKHRSTIFKEKSVQN</sequence>
<feature type="non-terminal residue" evidence="1">
    <location>
        <position position="1"/>
    </location>
</feature>
<evidence type="ECO:0000313" key="2">
    <source>
        <dbReference type="Proteomes" id="UP001596267"/>
    </source>
</evidence>
<protein>
    <submittedName>
        <fullName evidence="1">ATP-binding protein</fullName>
    </submittedName>
</protein>
<keyword evidence="2" id="KW-1185">Reference proteome</keyword>
<keyword evidence="1" id="KW-0547">Nucleotide-binding</keyword>
<name>A0ABW1WHF8_9BACL</name>
<evidence type="ECO:0000313" key="1">
    <source>
        <dbReference type="EMBL" id="MFC6387639.1"/>
    </source>
</evidence>
<comment type="caution">
    <text evidence="1">The sequence shown here is derived from an EMBL/GenBank/DDBJ whole genome shotgun (WGS) entry which is preliminary data.</text>
</comment>
<dbReference type="Proteomes" id="UP001596267">
    <property type="component" value="Unassembled WGS sequence"/>
</dbReference>
<dbReference type="EMBL" id="JBHSTQ010000021">
    <property type="protein sequence ID" value="MFC6387639.1"/>
    <property type="molecule type" value="Genomic_DNA"/>
</dbReference>
<proteinExistence type="predicted"/>